<feature type="coiled-coil region" evidence="4">
    <location>
        <begin position="133"/>
        <end position="187"/>
    </location>
</feature>
<evidence type="ECO:0000256" key="2">
    <source>
        <dbReference type="ARBA" id="ARBA00022737"/>
    </source>
</evidence>
<organism evidence="7 8">
    <name type="scientific">Cylindrospermopsis curvispora GIHE-G1</name>
    <dbReference type="NCBI Taxonomy" id="2666332"/>
    <lineage>
        <taxon>Bacteria</taxon>
        <taxon>Bacillati</taxon>
        <taxon>Cyanobacteriota</taxon>
        <taxon>Cyanophyceae</taxon>
        <taxon>Nostocales</taxon>
        <taxon>Aphanizomenonaceae</taxon>
        <taxon>Cylindrospermopsis</taxon>
    </lineage>
</organism>
<keyword evidence="6" id="KW-0812">Transmembrane</keyword>
<evidence type="ECO:0000256" key="1">
    <source>
        <dbReference type="ARBA" id="ARBA00022574"/>
    </source>
</evidence>
<dbReference type="Pfam" id="PF00400">
    <property type="entry name" value="WD40"/>
    <property type="match status" value="1"/>
</dbReference>
<keyword evidence="2" id="KW-0677">Repeat</keyword>
<dbReference type="SUPFAM" id="SSF58104">
    <property type="entry name" value="Methyl-accepting chemotaxis protein (MCP) signaling domain"/>
    <property type="match status" value="1"/>
</dbReference>
<keyword evidence="1 3" id="KW-0853">WD repeat</keyword>
<dbReference type="AlphaFoldDB" id="A0A7H0EYG8"/>
<dbReference type="PROSITE" id="PS50294">
    <property type="entry name" value="WD_REPEATS_REGION"/>
    <property type="match status" value="1"/>
</dbReference>
<keyword evidence="4" id="KW-0175">Coiled coil</keyword>
<gene>
    <name evidence="7" type="ORF">IAR63_13250</name>
</gene>
<protein>
    <submittedName>
        <fullName evidence="7">Uncharacterized protein</fullName>
    </submittedName>
</protein>
<dbReference type="Gene3D" id="2.130.10.10">
    <property type="entry name" value="YVTN repeat-like/Quinoprotein amine dehydrogenase"/>
    <property type="match status" value="1"/>
</dbReference>
<evidence type="ECO:0000256" key="3">
    <source>
        <dbReference type="PROSITE-ProRule" id="PRU00221"/>
    </source>
</evidence>
<feature type="transmembrane region" description="Helical" evidence="6">
    <location>
        <begin position="12"/>
        <end position="28"/>
    </location>
</feature>
<dbReference type="InterPro" id="IPR019775">
    <property type="entry name" value="WD40_repeat_CS"/>
</dbReference>
<dbReference type="EMBL" id="CP060822">
    <property type="protein sequence ID" value="QNP28834.1"/>
    <property type="molecule type" value="Genomic_DNA"/>
</dbReference>
<dbReference type="InterPro" id="IPR036322">
    <property type="entry name" value="WD40_repeat_dom_sf"/>
</dbReference>
<keyword evidence="6" id="KW-0472">Membrane</keyword>
<sequence>MSKIPEIQAREYIGLSLLSLGVIAFLATKDILYMIIPILLDILLLHLGNYVRYNHAWSSSQIPQITTLQINMTNLTNQVDEIKQTIKQTMNQSNERIKKIEIWKQQLNEIIDQKIQISIQKLLVSTEEIPQQISDIYNRLNTIDSEIKNLREQTENKLELTQISQQIDQIESRCENLDDSIQKLHEACHQNFVTIGEFNQLKQNQNHENSRFNELFESVNNSLTELDRCFDDLITVSNLEETEEPNFNTPKTSCIENIETSPIIGKFNQVILATSKSEASVDENLNQLLFVQNLKGHESKVSAVAFSPDGRNLVSGSDDKTIKIWDLITQTHRTLPAHQDSPWNGGINSVAVSPDGNS</sequence>
<evidence type="ECO:0000313" key="7">
    <source>
        <dbReference type="EMBL" id="QNP28834.1"/>
    </source>
</evidence>
<dbReference type="RefSeq" id="WP_187705587.1">
    <property type="nucleotide sequence ID" value="NZ_CP060822.1"/>
</dbReference>
<dbReference type="SUPFAM" id="SSF50978">
    <property type="entry name" value="WD40 repeat-like"/>
    <property type="match status" value="1"/>
</dbReference>
<evidence type="ECO:0000256" key="5">
    <source>
        <dbReference type="SAM" id="MobiDB-lite"/>
    </source>
</evidence>
<evidence type="ECO:0000256" key="6">
    <source>
        <dbReference type="SAM" id="Phobius"/>
    </source>
</evidence>
<keyword evidence="6" id="KW-1133">Transmembrane helix</keyword>
<evidence type="ECO:0000313" key="8">
    <source>
        <dbReference type="Proteomes" id="UP000516013"/>
    </source>
</evidence>
<dbReference type="Proteomes" id="UP000516013">
    <property type="component" value="Chromosome"/>
</dbReference>
<dbReference type="PROSITE" id="PS00678">
    <property type="entry name" value="WD_REPEATS_1"/>
    <property type="match status" value="1"/>
</dbReference>
<feature type="repeat" description="WD" evidence="3">
    <location>
        <begin position="294"/>
        <end position="327"/>
    </location>
</feature>
<proteinExistence type="predicted"/>
<name>A0A7H0EYG8_9CYAN</name>
<accession>A0A7H0EYG8</accession>
<dbReference type="PANTHER" id="PTHR22847">
    <property type="entry name" value="WD40 REPEAT PROTEIN"/>
    <property type="match status" value="1"/>
</dbReference>
<feature type="compositionally biased region" description="Polar residues" evidence="5">
    <location>
        <begin position="346"/>
        <end position="358"/>
    </location>
</feature>
<dbReference type="SMART" id="SM00320">
    <property type="entry name" value="WD40"/>
    <property type="match status" value="1"/>
</dbReference>
<feature type="region of interest" description="Disordered" evidence="5">
    <location>
        <begin position="337"/>
        <end position="358"/>
    </location>
</feature>
<dbReference type="PROSITE" id="PS50082">
    <property type="entry name" value="WD_REPEATS_2"/>
    <property type="match status" value="1"/>
</dbReference>
<dbReference type="InterPro" id="IPR015943">
    <property type="entry name" value="WD40/YVTN_repeat-like_dom_sf"/>
</dbReference>
<dbReference type="PANTHER" id="PTHR22847:SF637">
    <property type="entry name" value="WD REPEAT DOMAIN 5B"/>
    <property type="match status" value="1"/>
</dbReference>
<feature type="coiled-coil region" evidence="4">
    <location>
        <begin position="65"/>
        <end position="92"/>
    </location>
</feature>
<dbReference type="InterPro" id="IPR001680">
    <property type="entry name" value="WD40_rpt"/>
</dbReference>
<reference evidence="7 8" key="1">
    <citation type="submission" date="2020-08" db="EMBL/GenBank/DDBJ databases">
        <title>Complete genome sequence of Raphidiopsis curvispora isolated from drinking water reservoir in South Korea.</title>
        <authorList>
            <person name="Jeong J."/>
        </authorList>
    </citation>
    <scope>NUCLEOTIDE SEQUENCE [LARGE SCALE GENOMIC DNA]</scope>
    <source>
        <strain evidence="7 8">GIHE-G1</strain>
    </source>
</reference>
<dbReference type="KEGG" id="ccur:IAR63_13250"/>
<keyword evidence="8" id="KW-1185">Reference proteome</keyword>
<evidence type="ECO:0000256" key="4">
    <source>
        <dbReference type="SAM" id="Coils"/>
    </source>
</evidence>